<evidence type="ECO:0000313" key="2">
    <source>
        <dbReference type="EnsemblPlants" id="Bo9g009070.1"/>
    </source>
</evidence>
<proteinExistence type="predicted"/>
<dbReference type="PROSITE" id="PS50181">
    <property type="entry name" value="FBOX"/>
    <property type="match status" value="1"/>
</dbReference>
<dbReference type="eggNOG" id="KOG1072">
    <property type="taxonomic scope" value="Eukaryota"/>
</dbReference>
<dbReference type="InterPro" id="IPR001810">
    <property type="entry name" value="F-box_dom"/>
</dbReference>
<feature type="domain" description="F-box" evidence="1">
    <location>
        <begin position="15"/>
        <end position="61"/>
    </location>
</feature>
<dbReference type="Gramene" id="Bo9g009070.1">
    <property type="protein sequence ID" value="Bo9g009070.1"/>
    <property type="gene ID" value="Bo9g009070"/>
</dbReference>
<dbReference type="CDD" id="cd22152">
    <property type="entry name" value="F-box_AtAFR-like"/>
    <property type="match status" value="1"/>
</dbReference>
<dbReference type="SUPFAM" id="SSF81383">
    <property type="entry name" value="F-box domain"/>
    <property type="match status" value="1"/>
</dbReference>
<keyword evidence="3" id="KW-1185">Reference proteome</keyword>
<dbReference type="PANTHER" id="PTHR24414">
    <property type="entry name" value="F-BOX/KELCH-REPEAT PROTEIN SKIP4"/>
    <property type="match status" value="1"/>
</dbReference>
<dbReference type="InterPro" id="IPR050354">
    <property type="entry name" value="F-box/kelch-repeat_ARATH"/>
</dbReference>
<reference evidence="2 3" key="1">
    <citation type="journal article" date="2014" name="Genome Biol.">
        <title>Transcriptome and methylome profiling reveals relics of genome dominance in the mesopolyploid Brassica oleracea.</title>
        <authorList>
            <person name="Parkin I.A."/>
            <person name="Koh C."/>
            <person name="Tang H."/>
            <person name="Robinson S.J."/>
            <person name="Kagale S."/>
            <person name="Clarke W.E."/>
            <person name="Town C.D."/>
            <person name="Nixon J."/>
            <person name="Krishnakumar V."/>
            <person name="Bidwell S.L."/>
            <person name="Denoeud F."/>
            <person name="Belcram H."/>
            <person name="Links M.G."/>
            <person name="Just J."/>
            <person name="Clarke C."/>
            <person name="Bender T."/>
            <person name="Huebert T."/>
            <person name="Mason A.S."/>
            <person name="Pires J.C."/>
            <person name="Barker G."/>
            <person name="Moore J."/>
            <person name="Walley P.G."/>
            <person name="Manoli S."/>
            <person name="Batley J."/>
            <person name="Edwards D."/>
            <person name="Nelson M.N."/>
            <person name="Wang X."/>
            <person name="Paterson A.H."/>
            <person name="King G."/>
            <person name="Bancroft I."/>
            <person name="Chalhoub B."/>
            <person name="Sharpe A.G."/>
        </authorList>
    </citation>
    <scope>NUCLEOTIDE SEQUENCE</scope>
    <source>
        <strain evidence="2 3">cv. TO1000</strain>
    </source>
</reference>
<sequence length="77" mass="8619">MSELTEQFLALSVSSPLIPSLPDNVTIDIVARVPVSHYPTLSLVSKSCRKLIASPTLYKRRSFLGCKEQRVYAVLRK</sequence>
<dbReference type="Pfam" id="PF00646">
    <property type="entry name" value="F-box"/>
    <property type="match status" value="1"/>
</dbReference>
<reference evidence="2" key="2">
    <citation type="submission" date="2015-03" db="UniProtKB">
        <authorList>
            <consortium name="EnsemblPlants"/>
        </authorList>
    </citation>
    <scope>IDENTIFICATION</scope>
</reference>
<organism evidence="2 3">
    <name type="scientific">Brassica oleracea var. oleracea</name>
    <dbReference type="NCBI Taxonomy" id="109376"/>
    <lineage>
        <taxon>Eukaryota</taxon>
        <taxon>Viridiplantae</taxon>
        <taxon>Streptophyta</taxon>
        <taxon>Embryophyta</taxon>
        <taxon>Tracheophyta</taxon>
        <taxon>Spermatophyta</taxon>
        <taxon>Magnoliopsida</taxon>
        <taxon>eudicotyledons</taxon>
        <taxon>Gunneridae</taxon>
        <taxon>Pentapetalae</taxon>
        <taxon>rosids</taxon>
        <taxon>malvids</taxon>
        <taxon>Brassicales</taxon>
        <taxon>Brassicaceae</taxon>
        <taxon>Brassiceae</taxon>
        <taxon>Brassica</taxon>
    </lineage>
</organism>
<name>A0A0D3E0Q2_BRAOL</name>
<protein>
    <recommendedName>
        <fullName evidence="1">F-box domain-containing protein</fullName>
    </recommendedName>
</protein>
<dbReference type="EnsemblPlants" id="Bo9g009070.1">
    <property type="protein sequence ID" value="Bo9g009070.1"/>
    <property type="gene ID" value="Bo9g009070"/>
</dbReference>
<evidence type="ECO:0000313" key="3">
    <source>
        <dbReference type="Proteomes" id="UP000032141"/>
    </source>
</evidence>
<dbReference type="AlphaFoldDB" id="A0A0D3E0Q2"/>
<dbReference type="PANTHER" id="PTHR24414:SF134">
    <property type="entry name" value="F-BOX DOMAIN-CONTAINING PROTEIN"/>
    <property type="match status" value="1"/>
</dbReference>
<dbReference type="Gene3D" id="1.20.1280.50">
    <property type="match status" value="1"/>
</dbReference>
<dbReference type="Proteomes" id="UP000032141">
    <property type="component" value="Chromosome C9"/>
</dbReference>
<evidence type="ECO:0000259" key="1">
    <source>
        <dbReference type="PROSITE" id="PS50181"/>
    </source>
</evidence>
<dbReference type="HOGENOM" id="CLU_2641576_0_0_1"/>
<dbReference type="SMART" id="SM00256">
    <property type="entry name" value="FBOX"/>
    <property type="match status" value="1"/>
</dbReference>
<accession>A0A0D3E0Q2</accession>
<dbReference type="OMA" id="CKEQRVY"/>
<dbReference type="InterPro" id="IPR036047">
    <property type="entry name" value="F-box-like_dom_sf"/>
</dbReference>